<dbReference type="RefSeq" id="WP_389360878.1">
    <property type="nucleotide sequence ID" value="NZ_JBIACK010000004.1"/>
</dbReference>
<organism evidence="1 2">
    <name type="scientific">Cytobacillus spartinae</name>
    <dbReference type="NCBI Taxonomy" id="3299023"/>
    <lineage>
        <taxon>Bacteria</taxon>
        <taxon>Bacillati</taxon>
        <taxon>Bacillota</taxon>
        <taxon>Bacilli</taxon>
        <taxon>Bacillales</taxon>
        <taxon>Bacillaceae</taxon>
        <taxon>Cytobacillus</taxon>
    </lineage>
</organism>
<reference evidence="1 2" key="1">
    <citation type="submission" date="2024-08" db="EMBL/GenBank/DDBJ databases">
        <title>Two novel Cytobacillus novel species.</title>
        <authorList>
            <person name="Liu G."/>
        </authorList>
    </citation>
    <scope>NUCLEOTIDE SEQUENCE [LARGE SCALE GENOMIC DNA]</scope>
    <source>
        <strain evidence="1 2">FJAT-54145</strain>
    </source>
</reference>
<evidence type="ECO:0000313" key="2">
    <source>
        <dbReference type="Proteomes" id="UP001601059"/>
    </source>
</evidence>
<sequence length="202" mass="23758">MTQTILSTTTLDLQTACRKKHPIREAAQLTKPLHTKPMSQDWLNTIAERNHFWYTGFQGKLEDQFRPERIEHAKQLLEMRERLLTFGGEQVCLPAIEEDLDAILNRGQLWYGDRSHLVKGRDSRCHENACNLYEANQNNPLVTLHMATGYALTEDGMWRQHSWLIQERPRVNRVIETTVKRIAYFGFVMTKEEAEEFCYNNY</sequence>
<proteinExistence type="predicted"/>
<name>A0ABW6KBX2_9BACI</name>
<protein>
    <submittedName>
        <fullName evidence="1">Uncharacterized protein</fullName>
    </submittedName>
</protein>
<dbReference type="Proteomes" id="UP001601059">
    <property type="component" value="Unassembled WGS sequence"/>
</dbReference>
<comment type="caution">
    <text evidence="1">The sequence shown here is derived from an EMBL/GenBank/DDBJ whole genome shotgun (WGS) entry which is preliminary data.</text>
</comment>
<keyword evidence="2" id="KW-1185">Reference proteome</keyword>
<gene>
    <name evidence="1" type="ORF">ACFYKX_10770</name>
</gene>
<evidence type="ECO:0000313" key="1">
    <source>
        <dbReference type="EMBL" id="MFE8701077.1"/>
    </source>
</evidence>
<accession>A0ABW6KBX2</accession>
<dbReference type="EMBL" id="JBIACK010000004">
    <property type="protein sequence ID" value="MFE8701077.1"/>
    <property type="molecule type" value="Genomic_DNA"/>
</dbReference>